<reference evidence="1 2" key="1">
    <citation type="submission" date="2015-08" db="EMBL/GenBank/DDBJ databases">
        <title>Next Generation Sequencing and Analysis of the Genome of Puccinia sorghi L Schw, the Causal Agent of Maize Common Rust.</title>
        <authorList>
            <person name="Rochi L."/>
            <person name="Burguener G."/>
            <person name="Darino M."/>
            <person name="Turjanski A."/>
            <person name="Kreff E."/>
            <person name="Dieguez M.J."/>
            <person name="Sacco F."/>
        </authorList>
    </citation>
    <scope>NUCLEOTIDE SEQUENCE [LARGE SCALE GENOMIC DNA]</scope>
    <source>
        <strain evidence="1 2">RO10H11247</strain>
    </source>
</reference>
<comment type="caution">
    <text evidence="1">The sequence shown here is derived from an EMBL/GenBank/DDBJ whole genome shotgun (WGS) entry which is preliminary data.</text>
</comment>
<name>A0A0L6VNI0_9BASI</name>
<evidence type="ECO:0000313" key="2">
    <source>
        <dbReference type="Proteomes" id="UP000037035"/>
    </source>
</evidence>
<organism evidence="1 2">
    <name type="scientific">Puccinia sorghi</name>
    <dbReference type="NCBI Taxonomy" id="27349"/>
    <lineage>
        <taxon>Eukaryota</taxon>
        <taxon>Fungi</taxon>
        <taxon>Dikarya</taxon>
        <taxon>Basidiomycota</taxon>
        <taxon>Pucciniomycotina</taxon>
        <taxon>Pucciniomycetes</taxon>
        <taxon>Pucciniales</taxon>
        <taxon>Pucciniaceae</taxon>
        <taxon>Puccinia</taxon>
    </lineage>
</organism>
<keyword evidence="2" id="KW-1185">Reference proteome</keyword>
<dbReference type="VEuPathDB" id="FungiDB:VP01_1288g10"/>
<sequence>MPVRSRNKKKGEINIFSAIYPRDFISYMEKTWIPLAPWFVNAFTKKITHFVHQTTSQIESSHSYIKTCLLNSHSSLVTIVKMIKLALQGQHDQIKSELHQQKITALQKIHSIFSLCQGKISNFAL</sequence>
<dbReference type="EMBL" id="LAVV01003209">
    <property type="protein sequence ID" value="KNZ62308.1"/>
    <property type="molecule type" value="Genomic_DNA"/>
</dbReference>
<protein>
    <submittedName>
        <fullName evidence="1">Uncharacterized protein</fullName>
    </submittedName>
</protein>
<gene>
    <name evidence="1" type="ORF">VP01_1288g10</name>
</gene>
<dbReference type="AlphaFoldDB" id="A0A0L6VNI0"/>
<dbReference type="Proteomes" id="UP000037035">
    <property type="component" value="Unassembled WGS sequence"/>
</dbReference>
<evidence type="ECO:0000313" key="1">
    <source>
        <dbReference type="EMBL" id="KNZ62308.1"/>
    </source>
</evidence>
<proteinExistence type="predicted"/>
<accession>A0A0L6VNI0</accession>